<comment type="caution">
    <text evidence="3">The sequence shown here is derived from an EMBL/GenBank/DDBJ whole genome shotgun (WGS) entry which is preliminary data.</text>
</comment>
<dbReference type="InterPro" id="IPR036812">
    <property type="entry name" value="NAD(P)_OxRdtase_dom_sf"/>
</dbReference>
<organism evidence="3 4">
    <name type="scientific">Inquilinus limosus</name>
    <dbReference type="NCBI Taxonomy" id="171674"/>
    <lineage>
        <taxon>Bacteria</taxon>
        <taxon>Pseudomonadati</taxon>
        <taxon>Pseudomonadota</taxon>
        <taxon>Alphaproteobacteria</taxon>
        <taxon>Rhodospirillales</taxon>
        <taxon>Rhodospirillaceae</taxon>
        <taxon>Inquilinus</taxon>
    </lineage>
</organism>
<dbReference type="RefSeq" id="WP_088151531.1">
    <property type="nucleotide sequence ID" value="NZ_NHON01000021.1"/>
</dbReference>
<dbReference type="Proteomes" id="UP000196655">
    <property type="component" value="Unassembled WGS sequence"/>
</dbReference>
<dbReference type="PANTHER" id="PTHR43364:SF4">
    <property type="entry name" value="NAD(P)-LINKED OXIDOREDUCTASE SUPERFAMILY PROTEIN"/>
    <property type="match status" value="1"/>
</dbReference>
<dbReference type="Gene3D" id="3.20.20.100">
    <property type="entry name" value="NADP-dependent oxidoreductase domain"/>
    <property type="match status" value="1"/>
</dbReference>
<keyword evidence="1" id="KW-0560">Oxidoreductase</keyword>
<gene>
    <name evidence="3" type="ORF">BWR60_13385</name>
</gene>
<dbReference type="EMBL" id="NHON01000021">
    <property type="protein sequence ID" value="OWJ66640.1"/>
    <property type="molecule type" value="Genomic_DNA"/>
</dbReference>
<evidence type="ECO:0000313" key="3">
    <source>
        <dbReference type="EMBL" id="OWJ66640.1"/>
    </source>
</evidence>
<keyword evidence="4" id="KW-1185">Reference proteome</keyword>
<dbReference type="STRING" id="1122125.GCA_000423185_06693"/>
<dbReference type="OrthoDB" id="9773828at2"/>
<feature type="domain" description="NADP-dependent oxidoreductase" evidence="2">
    <location>
        <begin position="15"/>
        <end position="316"/>
    </location>
</feature>
<accession>A0A211ZN19</accession>
<dbReference type="InterPro" id="IPR050523">
    <property type="entry name" value="AKR_Detox_Biosynth"/>
</dbReference>
<sequence>MQMQREIGGIPASAVGLGTWAMGGWLWGGGDDDASVAAIRAALDAGVTLVDTAPAYGLGRAEQLVGRAIEGRRDEVVLVTKCGLVWDTDKGRPFVGQDDKTIHRYLGAESVRAELEASLRRLRTDHVDVLITHWQDPTTPIAETMEALLALKAEGKARAIGISNASVEDLAAYRAAGPVDCVQEAYNMLDRGLEQTLIPPCRDAGIAVISYSSLALGLLTGRIGPERSFDGDDLRRTNPRFSVENRRLVAAFAADLGGIARDHGVEVADVVIAWTLAQPGITFALCGARNADQARANARAGELRLAADELAAIDRAIAAHLGPVAAAA</sequence>
<dbReference type="SUPFAM" id="SSF51430">
    <property type="entry name" value="NAD(P)-linked oxidoreductase"/>
    <property type="match status" value="1"/>
</dbReference>
<dbReference type="AlphaFoldDB" id="A0A211ZN19"/>
<name>A0A211ZN19_9PROT</name>
<evidence type="ECO:0000256" key="1">
    <source>
        <dbReference type="ARBA" id="ARBA00023002"/>
    </source>
</evidence>
<protein>
    <submittedName>
        <fullName evidence="3">Aldo/keto reductase</fullName>
    </submittedName>
</protein>
<dbReference type="GO" id="GO:0005829">
    <property type="term" value="C:cytosol"/>
    <property type="evidence" value="ECO:0007669"/>
    <property type="project" value="TreeGrafter"/>
</dbReference>
<reference evidence="4" key="1">
    <citation type="submission" date="2017-05" db="EMBL/GenBank/DDBJ databases">
        <authorList>
            <person name="Macchi M."/>
            <person name="Festa S."/>
            <person name="Coppotelli B.M."/>
            <person name="Morelli I.S."/>
        </authorList>
    </citation>
    <scope>NUCLEOTIDE SEQUENCE [LARGE SCALE GENOMIC DNA]</scope>
    <source>
        <strain evidence="4">I</strain>
    </source>
</reference>
<dbReference type="PANTHER" id="PTHR43364">
    <property type="entry name" value="NADH-SPECIFIC METHYLGLYOXAL REDUCTASE-RELATED"/>
    <property type="match status" value="1"/>
</dbReference>
<evidence type="ECO:0000259" key="2">
    <source>
        <dbReference type="Pfam" id="PF00248"/>
    </source>
</evidence>
<proteinExistence type="predicted"/>
<dbReference type="InterPro" id="IPR023210">
    <property type="entry name" value="NADP_OxRdtase_dom"/>
</dbReference>
<dbReference type="GO" id="GO:0016491">
    <property type="term" value="F:oxidoreductase activity"/>
    <property type="evidence" value="ECO:0007669"/>
    <property type="project" value="UniProtKB-KW"/>
</dbReference>
<evidence type="ECO:0000313" key="4">
    <source>
        <dbReference type="Proteomes" id="UP000196655"/>
    </source>
</evidence>
<dbReference type="Pfam" id="PF00248">
    <property type="entry name" value="Aldo_ket_red"/>
    <property type="match status" value="1"/>
</dbReference>